<keyword evidence="3" id="KW-1185">Reference proteome</keyword>
<dbReference type="InterPro" id="IPR009081">
    <property type="entry name" value="PP-bd_ACP"/>
</dbReference>
<gene>
    <name evidence="2" type="ORF">RM698_05715</name>
</gene>
<evidence type="ECO:0000313" key="2">
    <source>
        <dbReference type="EMBL" id="MDT0408552.1"/>
    </source>
</evidence>
<protein>
    <submittedName>
        <fullName evidence="2">Acyl carrier protein</fullName>
    </submittedName>
</protein>
<dbReference type="Proteomes" id="UP001183610">
    <property type="component" value="Unassembled WGS sequence"/>
</dbReference>
<sequence>MSALTVDDLKKLLAETAGEDDSVDLAGELDTPFVDLGYDSLALLETAAVLQQRYGIALTDETVGRLGTPRELLDEVNTTPATA</sequence>
<dbReference type="Pfam" id="PF00550">
    <property type="entry name" value="PP-binding"/>
    <property type="match status" value="1"/>
</dbReference>
<dbReference type="InterPro" id="IPR036736">
    <property type="entry name" value="ACP-like_sf"/>
</dbReference>
<feature type="domain" description="Carrier" evidence="1">
    <location>
        <begin position="3"/>
        <end position="80"/>
    </location>
</feature>
<evidence type="ECO:0000259" key="1">
    <source>
        <dbReference type="PROSITE" id="PS50075"/>
    </source>
</evidence>
<organism evidence="2 3">
    <name type="scientific">Streptomyces evansiae</name>
    <dbReference type="NCBI Taxonomy" id="3075535"/>
    <lineage>
        <taxon>Bacteria</taxon>
        <taxon>Bacillati</taxon>
        <taxon>Actinomycetota</taxon>
        <taxon>Actinomycetes</taxon>
        <taxon>Kitasatosporales</taxon>
        <taxon>Streptomycetaceae</taxon>
        <taxon>Streptomyces</taxon>
    </lineage>
</organism>
<dbReference type="EMBL" id="JAVRET010000008">
    <property type="protein sequence ID" value="MDT0408552.1"/>
    <property type="molecule type" value="Genomic_DNA"/>
</dbReference>
<dbReference type="RefSeq" id="WP_010266684.1">
    <property type="nucleotide sequence ID" value="NZ_JAVRET010000008.1"/>
</dbReference>
<evidence type="ECO:0000313" key="3">
    <source>
        <dbReference type="Proteomes" id="UP001183610"/>
    </source>
</evidence>
<dbReference type="SUPFAM" id="SSF47336">
    <property type="entry name" value="ACP-like"/>
    <property type="match status" value="1"/>
</dbReference>
<reference evidence="3" key="1">
    <citation type="submission" date="2023-07" db="EMBL/GenBank/DDBJ databases">
        <title>30 novel species of actinomycetes from the DSMZ collection.</title>
        <authorList>
            <person name="Nouioui I."/>
        </authorList>
    </citation>
    <scope>NUCLEOTIDE SEQUENCE [LARGE SCALE GENOMIC DNA]</scope>
    <source>
        <strain evidence="3">DSM 41979</strain>
    </source>
</reference>
<dbReference type="Gene3D" id="1.10.1200.10">
    <property type="entry name" value="ACP-like"/>
    <property type="match status" value="1"/>
</dbReference>
<proteinExistence type="predicted"/>
<comment type="caution">
    <text evidence="2">The sequence shown here is derived from an EMBL/GenBank/DDBJ whole genome shotgun (WGS) entry which is preliminary data.</text>
</comment>
<name>A0ABU2QVS5_9ACTN</name>
<accession>A0ABU2QVS5</accession>
<dbReference type="PROSITE" id="PS50075">
    <property type="entry name" value="CARRIER"/>
    <property type="match status" value="1"/>
</dbReference>